<dbReference type="PROSITE" id="PS00061">
    <property type="entry name" value="ADH_SHORT"/>
    <property type="match status" value="1"/>
</dbReference>
<evidence type="ECO:0000256" key="2">
    <source>
        <dbReference type="ARBA" id="ARBA00023002"/>
    </source>
</evidence>
<dbReference type="PRINTS" id="PR00081">
    <property type="entry name" value="GDHRDH"/>
</dbReference>
<dbReference type="Pfam" id="PF13561">
    <property type="entry name" value="adh_short_C2"/>
    <property type="match status" value="1"/>
</dbReference>
<dbReference type="InterPro" id="IPR020904">
    <property type="entry name" value="Sc_DH/Rdtase_CS"/>
</dbReference>
<keyword evidence="4" id="KW-1185">Reference proteome</keyword>
<evidence type="ECO:0000313" key="4">
    <source>
        <dbReference type="Proteomes" id="UP001203512"/>
    </source>
</evidence>
<dbReference type="CDD" id="cd05233">
    <property type="entry name" value="SDR_c"/>
    <property type="match status" value="1"/>
</dbReference>
<proteinExistence type="inferred from homology"/>
<dbReference type="PANTHER" id="PTHR24321">
    <property type="entry name" value="DEHYDROGENASES, SHORT CHAIN"/>
    <property type="match status" value="1"/>
</dbReference>
<dbReference type="EMBL" id="JALKHS010000003">
    <property type="protein sequence ID" value="MCK0530178.1"/>
    <property type="molecule type" value="Genomic_DNA"/>
</dbReference>
<dbReference type="SUPFAM" id="SSF51735">
    <property type="entry name" value="NAD(P)-binding Rossmann-fold domains"/>
    <property type="match status" value="1"/>
</dbReference>
<accession>A0ABT0DST8</accession>
<dbReference type="InterPro" id="IPR036291">
    <property type="entry name" value="NAD(P)-bd_dom_sf"/>
</dbReference>
<dbReference type="Proteomes" id="UP001203512">
    <property type="component" value="Unassembled WGS sequence"/>
</dbReference>
<evidence type="ECO:0000256" key="1">
    <source>
        <dbReference type="ARBA" id="ARBA00006484"/>
    </source>
</evidence>
<sequence length="250" mass="25448">MEISVVTGAGSGIGAGVARKLAARGGFIALADRNDDGVKKTLEQIERTGGKGIAATVDVTDENQLANFIQSVAKDFGRPSTAVACAGIAATGTVVDTTAELFRKMIDVNLTGVFLFAKAIIPFLENGGGTFTAIASDAGLNGFQGYAAYCASKHAVSGLIKSMALDHGAKGVRCNAICPGYVETPMLDQLLAEQGWAFDEAAKAVPLGRFAKVNDVANLVDFVSSVSGGYINGALIPVDGGGSAGPFTPV</sequence>
<dbReference type="Gene3D" id="3.40.50.720">
    <property type="entry name" value="NAD(P)-binding Rossmann-like Domain"/>
    <property type="match status" value="1"/>
</dbReference>
<dbReference type="InterPro" id="IPR002347">
    <property type="entry name" value="SDR_fam"/>
</dbReference>
<organism evidence="3 4">
    <name type="scientific">Sphingobium agri</name>
    <dbReference type="NCBI Taxonomy" id="2933566"/>
    <lineage>
        <taxon>Bacteria</taxon>
        <taxon>Pseudomonadati</taxon>
        <taxon>Pseudomonadota</taxon>
        <taxon>Alphaproteobacteria</taxon>
        <taxon>Sphingomonadales</taxon>
        <taxon>Sphingomonadaceae</taxon>
        <taxon>Sphingobium</taxon>
    </lineage>
</organism>
<name>A0ABT0DST8_9SPHN</name>
<comment type="similarity">
    <text evidence="1">Belongs to the short-chain dehydrogenases/reductases (SDR) family.</text>
</comment>
<gene>
    <name evidence="3" type="ORF">MU848_01110</name>
</gene>
<evidence type="ECO:0000313" key="3">
    <source>
        <dbReference type="EMBL" id="MCK0530178.1"/>
    </source>
</evidence>
<protein>
    <submittedName>
        <fullName evidence="3">SDR family oxidoreductase</fullName>
    </submittedName>
</protein>
<reference evidence="3 4" key="1">
    <citation type="submission" date="2022-04" db="EMBL/GenBank/DDBJ databases">
        <authorList>
            <person name="Huq M.A."/>
        </authorList>
    </citation>
    <scope>NUCLEOTIDE SEQUENCE [LARGE SCALE GENOMIC DNA]</scope>
    <source>
        <strain evidence="3 4">MAH-33</strain>
    </source>
</reference>
<comment type="caution">
    <text evidence="3">The sequence shown here is derived from an EMBL/GenBank/DDBJ whole genome shotgun (WGS) entry which is preliminary data.</text>
</comment>
<keyword evidence="2" id="KW-0560">Oxidoreductase</keyword>
<dbReference type="PANTHER" id="PTHR24321:SF8">
    <property type="entry name" value="ESTRADIOL 17-BETA-DEHYDROGENASE 8-RELATED"/>
    <property type="match status" value="1"/>
</dbReference>